<evidence type="ECO:0000256" key="3">
    <source>
        <dbReference type="ARBA" id="ARBA00022737"/>
    </source>
</evidence>
<comment type="caution">
    <text evidence="10">The sequence shown here is derived from an EMBL/GenBank/DDBJ whole genome shotgun (WGS) entry which is preliminary data.</text>
</comment>
<dbReference type="OrthoDB" id="654211at2759"/>
<evidence type="ECO:0000256" key="8">
    <source>
        <dbReference type="SAM" id="MobiDB-lite"/>
    </source>
</evidence>
<feature type="compositionally biased region" description="Polar residues" evidence="8">
    <location>
        <begin position="92"/>
        <end position="117"/>
    </location>
</feature>
<comment type="subcellular location">
    <subcellularLocation>
        <location evidence="1">Nucleus</location>
    </subcellularLocation>
</comment>
<evidence type="ECO:0000313" key="11">
    <source>
        <dbReference type="Proteomes" id="UP001151582"/>
    </source>
</evidence>
<dbReference type="GO" id="GO:0005634">
    <property type="term" value="C:nucleus"/>
    <property type="evidence" value="ECO:0007669"/>
    <property type="project" value="UniProtKB-SubCell"/>
</dbReference>
<keyword evidence="3" id="KW-0677">Repeat</keyword>
<sequence length="606" mass="65864">MMPFHYAGSADILSQFTTNQATALMLGDGSPFPDDSKLIAARRAELSSANSNFQRQSSVPPEVRFVHAPYSSAHPKVNTSHQPSPLRGGASQGHTANSTNDTDSNSHGSPVSSMSETSRPDEGNADNGSDAANCLRQRRHTTAEATGLNDLRKYQANLALAREQGQEGEYNAADREQTPMSDTDSVYSDSFSAGMYRHRDSMPEALDHAQLNDAAGFMRGLSCPPTTANFNYGLEIPCQWDDCDRIFPSMTALVDHLNVDHVGSGKSTYVCGWRGCSRNHRPFCKRHKMQNHLRTHTGEKPFPCPVEGCGKSFSRPDSLATHVKTHSDIRPYVCSFRGCGKAYYHGRSLRKHEKTHSIRRHTFPHLMFSPHMGHASSGSHHNSGFGAPMPYMMVNQAPSQSALQVMLPPPVPQSHGHMNDGDQQQGQSLYGMYPSMPADQSGMMFPNQGHGTDPALLDSYQVNSQPARYTGSYSNGHNAPMSYPNMGMGSYDQDALARSRSASTPNVYHNIPATGYDHAGPPNEQGYGYYPSGPTGGAPAPNSHVNMAYGNEGINPTATMHGYSRDSTPIPSGVNPEGSSLDPTQRLAFELPSPTSSSFMFPSQML</sequence>
<keyword evidence="11" id="KW-1185">Reference proteome</keyword>
<dbReference type="SMART" id="SM00355">
    <property type="entry name" value="ZnF_C2H2"/>
    <property type="match status" value="4"/>
</dbReference>
<dbReference type="InterPro" id="IPR036236">
    <property type="entry name" value="Znf_C2H2_sf"/>
</dbReference>
<evidence type="ECO:0000259" key="9">
    <source>
        <dbReference type="PROSITE" id="PS50157"/>
    </source>
</evidence>
<keyword evidence="6" id="KW-0539">Nucleus</keyword>
<keyword evidence="2" id="KW-0479">Metal-binding</keyword>
<keyword evidence="5" id="KW-0862">Zinc</keyword>
<dbReference type="GO" id="GO:0000978">
    <property type="term" value="F:RNA polymerase II cis-regulatory region sequence-specific DNA binding"/>
    <property type="evidence" value="ECO:0007669"/>
    <property type="project" value="TreeGrafter"/>
</dbReference>
<protein>
    <recommendedName>
        <fullName evidence="9">C2H2-type domain-containing protein</fullName>
    </recommendedName>
</protein>
<feature type="domain" description="C2H2-type" evidence="9">
    <location>
        <begin position="236"/>
        <end position="266"/>
    </location>
</feature>
<dbReference type="InterPro" id="IPR043359">
    <property type="entry name" value="GLI-like"/>
</dbReference>
<feature type="domain" description="C2H2-type" evidence="9">
    <location>
        <begin position="274"/>
        <end position="301"/>
    </location>
</feature>
<feature type="domain" description="C2H2-type" evidence="9">
    <location>
        <begin position="332"/>
        <end position="361"/>
    </location>
</feature>
<reference evidence="10" key="1">
    <citation type="submission" date="2022-07" db="EMBL/GenBank/DDBJ databases">
        <title>Phylogenomic reconstructions and comparative analyses of Kickxellomycotina fungi.</title>
        <authorList>
            <person name="Reynolds N.K."/>
            <person name="Stajich J.E."/>
            <person name="Barry K."/>
            <person name="Grigoriev I.V."/>
            <person name="Crous P."/>
            <person name="Smith M.E."/>
        </authorList>
    </citation>
    <scope>NUCLEOTIDE SEQUENCE</scope>
    <source>
        <strain evidence="10">RSA 567</strain>
    </source>
</reference>
<dbReference type="PROSITE" id="PS50157">
    <property type="entry name" value="ZINC_FINGER_C2H2_2"/>
    <property type="match status" value="4"/>
</dbReference>
<dbReference type="EMBL" id="JANBQB010000070">
    <property type="protein sequence ID" value="KAJ1983089.1"/>
    <property type="molecule type" value="Genomic_DNA"/>
</dbReference>
<dbReference type="InterPro" id="IPR013087">
    <property type="entry name" value="Znf_C2H2_type"/>
</dbReference>
<gene>
    <name evidence="10" type="ORF">H4R34_001477</name>
</gene>
<dbReference type="PANTHER" id="PTHR45718:SF4">
    <property type="entry name" value="TRANSCRIPTIONAL ACTIVATOR CUBITUS INTERRUPTUS"/>
    <property type="match status" value="1"/>
</dbReference>
<evidence type="ECO:0000313" key="10">
    <source>
        <dbReference type="EMBL" id="KAJ1983089.1"/>
    </source>
</evidence>
<organism evidence="10 11">
    <name type="scientific">Dimargaris verticillata</name>
    <dbReference type="NCBI Taxonomy" id="2761393"/>
    <lineage>
        <taxon>Eukaryota</taxon>
        <taxon>Fungi</taxon>
        <taxon>Fungi incertae sedis</taxon>
        <taxon>Zoopagomycota</taxon>
        <taxon>Kickxellomycotina</taxon>
        <taxon>Dimargaritomycetes</taxon>
        <taxon>Dimargaritales</taxon>
        <taxon>Dimargaritaceae</taxon>
        <taxon>Dimargaris</taxon>
    </lineage>
</organism>
<feature type="region of interest" description="Disordered" evidence="8">
    <location>
        <begin position="73"/>
        <end position="134"/>
    </location>
</feature>
<dbReference type="GO" id="GO:0008270">
    <property type="term" value="F:zinc ion binding"/>
    <property type="evidence" value="ECO:0007669"/>
    <property type="project" value="UniProtKB-KW"/>
</dbReference>
<dbReference type="FunFam" id="3.30.160.60:FF:002343">
    <property type="entry name" value="Zinc finger protein 33A"/>
    <property type="match status" value="1"/>
</dbReference>
<keyword evidence="4 7" id="KW-0863">Zinc-finger</keyword>
<dbReference type="GO" id="GO:0000981">
    <property type="term" value="F:DNA-binding transcription factor activity, RNA polymerase II-specific"/>
    <property type="evidence" value="ECO:0007669"/>
    <property type="project" value="TreeGrafter"/>
</dbReference>
<dbReference type="Proteomes" id="UP001151582">
    <property type="component" value="Unassembled WGS sequence"/>
</dbReference>
<evidence type="ECO:0000256" key="1">
    <source>
        <dbReference type="ARBA" id="ARBA00004123"/>
    </source>
</evidence>
<dbReference type="Pfam" id="PF00096">
    <property type="entry name" value="zf-C2H2"/>
    <property type="match status" value="1"/>
</dbReference>
<dbReference type="PANTHER" id="PTHR45718">
    <property type="entry name" value="TRANSCRIPTIONAL ACTIVATOR CUBITUS INTERRUPTUS"/>
    <property type="match status" value="1"/>
</dbReference>
<dbReference type="Gene3D" id="3.30.160.60">
    <property type="entry name" value="Classic Zinc Finger"/>
    <property type="match status" value="4"/>
</dbReference>
<dbReference type="AlphaFoldDB" id="A0A9W8B633"/>
<dbReference type="PROSITE" id="PS00028">
    <property type="entry name" value="ZINC_FINGER_C2H2_1"/>
    <property type="match status" value="3"/>
</dbReference>
<dbReference type="Pfam" id="PF23561">
    <property type="entry name" value="zf-C2H2_15"/>
    <property type="match status" value="1"/>
</dbReference>
<evidence type="ECO:0000256" key="6">
    <source>
        <dbReference type="ARBA" id="ARBA00023242"/>
    </source>
</evidence>
<dbReference type="SUPFAM" id="SSF57667">
    <property type="entry name" value="beta-beta-alpha zinc fingers"/>
    <property type="match status" value="3"/>
</dbReference>
<accession>A0A9W8B633</accession>
<name>A0A9W8B633_9FUNG</name>
<evidence type="ECO:0000256" key="5">
    <source>
        <dbReference type="ARBA" id="ARBA00022833"/>
    </source>
</evidence>
<evidence type="ECO:0000256" key="7">
    <source>
        <dbReference type="PROSITE-ProRule" id="PRU00042"/>
    </source>
</evidence>
<dbReference type="InterPro" id="IPR056436">
    <property type="entry name" value="Znf-C2H2_ZIC1-5/GLI1-3-like"/>
</dbReference>
<feature type="domain" description="C2H2-type" evidence="9">
    <location>
        <begin position="302"/>
        <end position="331"/>
    </location>
</feature>
<evidence type="ECO:0000256" key="4">
    <source>
        <dbReference type="ARBA" id="ARBA00022771"/>
    </source>
</evidence>
<proteinExistence type="predicted"/>
<evidence type="ECO:0000256" key="2">
    <source>
        <dbReference type="ARBA" id="ARBA00022723"/>
    </source>
</evidence>